<dbReference type="Proteomes" id="UP000534294">
    <property type="component" value="Unassembled WGS sequence"/>
</dbReference>
<evidence type="ECO:0000313" key="3">
    <source>
        <dbReference type="EMBL" id="MBB5038671.1"/>
    </source>
</evidence>
<gene>
    <name evidence="3" type="ORF">HNQ64_002934</name>
</gene>
<dbReference type="InterPro" id="IPR013425">
    <property type="entry name" value="Autotrns_rpt"/>
</dbReference>
<organism evidence="3 4">
    <name type="scientific">Prosthecobacter dejongeii</name>
    <dbReference type="NCBI Taxonomy" id="48465"/>
    <lineage>
        <taxon>Bacteria</taxon>
        <taxon>Pseudomonadati</taxon>
        <taxon>Verrucomicrobiota</taxon>
        <taxon>Verrucomicrobiia</taxon>
        <taxon>Verrucomicrobiales</taxon>
        <taxon>Verrucomicrobiaceae</taxon>
        <taxon>Prosthecobacter</taxon>
    </lineage>
</organism>
<dbReference type="Pfam" id="PF12951">
    <property type="entry name" value="PATR"/>
    <property type="match status" value="7"/>
</dbReference>
<evidence type="ECO:0000256" key="1">
    <source>
        <dbReference type="ARBA" id="ARBA00022729"/>
    </source>
</evidence>
<dbReference type="InterPro" id="IPR011050">
    <property type="entry name" value="Pectin_lyase_fold/virulence"/>
</dbReference>
<dbReference type="EMBL" id="JACHIF010000005">
    <property type="protein sequence ID" value="MBB5038671.1"/>
    <property type="molecule type" value="Genomic_DNA"/>
</dbReference>
<dbReference type="NCBIfam" id="TIGR02601">
    <property type="entry name" value="autotrns_rpt"/>
    <property type="match status" value="6"/>
</dbReference>
<keyword evidence="1 2" id="KW-0732">Signal</keyword>
<feature type="chain" id="PRO_5030914355" evidence="2">
    <location>
        <begin position="24"/>
        <end position="1740"/>
    </location>
</feature>
<accession>A0A7W7YLZ3</accession>
<comment type="caution">
    <text evidence="3">The sequence shown here is derived from an EMBL/GenBank/DDBJ whole genome shotgun (WGS) entry which is preliminary data.</text>
</comment>
<dbReference type="RefSeq" id="WP_184209682.1">
    <property type="nucleotide sequence ID" value="NZ_JACHIF010000005.1"/>
</dbReference>
<dbReference type="NCBIfam" id="TIGR02595">
    <property type="entry name" value="PEP_CTERM"/>
    <property type="match status" value="1"/>
</dbReference>
<evidence type="ECO:0000313" key="4">
    <source>
        <dbReference type="Proteomes" id="UP000534294"/>
    </source>
</evidence>
<reference evidence="3 4" key="1">
    <citation type="submission" date="2020-08" db="EMBL/GenBank/DDBJ databases">
        <title>Genomic Encyclopedia of Type Strains, Phase IV (KMG-IV): sequencing the most valuable type-strain genomes for metagenomic binning, comparative biology and taxonomic classification.</title>
        <authorList>
            <person name="Goeker M."/>
        </authorList>
    </citation>
    <scope>NUCLEOTIDE SEQUENCE [LARGE SCALE GENOMIC DNA]</scope>
    <source>
        <strain evidence="3 4">DSM 12251</strain>
    </source>
</reference>
<dbReference type="Gene3D" id="2.160.20.20">
    <property type="match status" value="1"/>
</dbReference>
<dbReference type="InterPro" id="IPR012332">
    <property type="entry name" value="Autotransporter_pectin_lyase_C"/>
</dbReference>
<evidence type="ECO:0000256" key="2">
    <source>
        <dbReference type="SAM" id="SignalP"/>
    </source>
</evidence>
<proteinExistence type="predicted"/>
<feature type="signal peptide" evidence="2">
    <location>
        <begin position="1"/>
        <end position="23"/>
    </location>
</feature>
<name>A0A7W7YLZ3_9BACT</name>
<sequence length="1740" mass="174535">MIKLSRSLLLWSCLWLVAPALRAQTATWNATNSTWGTAGNWLPASVPVSGSGLHLRFFTGTYTSTNNIGPMTLNRLTVTNTGNGTLTLAASAAANTLTFAGTNPTLDITGLARFTGFLAGNGTITKVGSGNFIHDSDNAGFTGTLIINEGRFSNWGGTSTTPLVNNFNPVSIVVNNGGTYQFGNAGAGDPNLPLTTYITVNTGGTVNWQEGQTFGGFHLQGGRLELTGGAPATSGSTQQTWTSGSVVGNAYTGTAYNVGGSGIINKTTSGTVTLSGSTALNNTGGLRIQDGRVILSHALNLGTAPLTLGASGTTGTLEYQGATATRAGTLTRATGGSGVIQITDASAILTLTGTQSGSGMLTKTGPGTLHLTGTSTATGLTQVSQGTLRMNPLTLSGGINVGAGSTLAVNVGSSTAEFSLPGLYLEDSTSVLALELATATVPTQTLVNVRNNSSFLFTPGATLRVSNTLPFANGTYTLLDYDGFEIDSGLNLQLAGRTLGTLIYDTANTRIQLSITGTDTLKWKGDLSSVWDVGSAANVGGTNNWQLVTAGTATNYIQTDALRFDDTATTFNVQLNAVVSPQSVTVDTAGTYALAGAGKITGTTGLTKSGTGTLILATDNDYTGGTLISGGTLQLGQGGSQGSVKGPVTLSDGILGFNRSTPTTFDNVFTLLGSNGIRQDGATVTLNSRLTLGTATFSMDGTGTLDVVGGISGTGILNKFGSGTLTLLGDNGFTGTINIHQGILQLTDRGAGGDLDAASIAIHNGGTFIFGPDGNPDLPGTTIVTINAGGLFDIQTGESYGGFILNGGEYRASGASSTADTTVVGTSVFDLRAGSLTSTGAGGSLGQSGGGVLTKSTTATVTVNSGVTFNNNLTLQIREGTLAMPFSSVPTTGTVTNGTGTPLAGLEFGSASTEGTWQIQGPGTATSTRALTVAAGGGRIEVTQASGTLTLSGALTGTGPLVKTGAGTLNLTGSLSSTGLLTASEGTLRVKPGTLPGGLTVGSAATLAVQGDATAASLSTPTLNLGGNTALLLELNTATLPAVPLVNVTTTGGLSHAGSTTLRLSNSLPFATGLYTLLDYAGSAITSGFTLQMEGRSTGSLVYNTASTSLQANIVQGEEVRWTGSTSAVWDVGSAVNVGGSQNWQTRTSLAATNFVQADFIHFEDGASQSNVQLDSAVRPSAITINASTNYTFSGSGKITGNTGLTKSGTGTLTLTTDNDYTGLTTIAAGQVRLGTGGSTGSLTGPVTLSGGSLVLDRSTAFTHSSAIAINADTSAVAEPPAALRITGSGDVTLSGILSGAALRPLEMSGTGTLYLRAANTYTGTTLISSGTVSISGTTGLGAATADVLINGGTLQLTANTLGSVSNTARSITVGAAGATFDFQVAQSFSGNGFSGTGNVIKTGAGRWGVGSNGSTFSGEILIQEGSLLMTSAQLNSARHLTVASGAQFIIDDDAAGTWSLATGGLFTFSGDGGGEGALRQINSNGPTSGNVFTTTFSRDLVLASPSVLISTETATGTLLTTAAVTGPGTLVKQGPGTLRLGAGGTYTGGTDIRAGTLLVTNTSGSATGTGPLTLRSGSTLQGTGSIASATTLQAGAVLQAGTATARGTLTFTGETLLQTGSRTDFRLTANGSNDLLIFNSLTLETGASLRLLLSYTPAAGDTFNLIDWTSLGSGSDTDWTNNLDLSAALLGGQLAWDLSQFNSQGILSVITLVPEPSRALLLLLGLSPLLLRRRRSQKA</sequence>
<keyword evidence="4" id="KW-1185">Reference proteome</keyword>
<protein>
    <submittedName>
        <fullName evidence="3">Autotransporter-associated beta strand protein</fullName>
    </submittedName>
</protein>
<dbReference type="SUPFAM" id="SSF51126">
    <property type="entry name" value="Pectin lyase-like"/>
    <property type="match status" value="4"/>
</dbReference>
<dbReference type="InterPro" id="IPR013424">
    <property type="entry name" value="Ice-binding_C"/>
</dbReference>